<evidence type="ECO:0000256" key="2">
    <source>
        <dbReference type="ARBA" id="ARBA00022670"/>
    </source>
</evidence>
<protein>
    <submittedName>
        <fullName evidence="9">MPN family protein</fullName>
    </submittedName>
</protein>
<organism evidence="9">
    <name type="scientific">Siphoviridae sp. ct6HQ3</name>
    <dbReference type="NCBI Taxonomy" id="2825341"/>
    <lineage>
        <taxon>Viruses</taxon>
        <taxon>Duplodnaviria</taxon>
        <taxon>Heunggongvirae</taxon>
        <taxon>Uroviricota</taxon>
        <taxon>Caudoviricetes</taxon>
    </lineage>
</organism>
<sequence>MIEISEKVRNLILGQADSDYPMEMCGVISDTSYNGNWFFAISNVAENPYESFVIQPEGLETASKYGKIIAVVHSHPNGEPFLSGADRQMQIQTGLPWVLAVDGRLKQFRCCPHLRGRVFEYGKADCGTLIRDAFMLMGVDFPDHKRGDMDDDAAQDFWEKHLERCGFVRVSDDLRGGDVVLTSYGGHANHAALYLGDGQILHHAYNQLSRREPFNQWWSERVHSVWRYPGFEPEMLQAVENDLLHSVDL</sequence>
<dbReference type="Pfam" id="PF00877">
    <property type="entry name" value="NLPC_P60"/>
    <property type="match status" value="1"/>
</dbReference>
<evidence type="ECO:0000256" key="4">
    <source>
        <dbReference type="ARBA" id="ARBA00022801"/>
    </source>
</evidence>
<dbReference type="SUPFAM" id="SSF54001">
    <property type="entry name" value="Cysteine proteinases"/>
    <property type="match status" value="1"/>
</dbReference>
<evidence type="ECO:0000313" key="9">
    <source>
        <dbReference type="EMBL" id="DAG03626.1"/>
    </source>
</evidence>
<dbReference type="Pfam" id="PF14464">
    <property type="entry name" value="Prok-JAB"/>
    <property type="match status" value="1"/>
</dbReference>
<dbReference type="InterPro" id="IPR000555">
    <property type="entry name" value="JAMM/MPN+_dom"/>
</dbReference>
<dbReference type="InterPro" id="IPR051929">
    <property type="entry name" value="VirAsm_ModProt"/>
</dbReference>
<accession>A0A8S5VA28</accession>
<dbReference type="InterPro" id="IPR028090">
    <property type="entry name" value="JAB_dom_prok"/>
</dbReference>
<feature type="domain" description="NlpC/P60" evidence="8">
    <location>
        <begin position="84"/>
        <end position="229"/>
    </location>
</feature>
<dbReference type="GO" id="GO:0001897">
    <property type="term" value="P:symbiont-mediated cytolysis of host cell"/>
    <property type="evidence" value="ECO:0007669"/>
    <property type="project" value="UniProtKB-ARBA"/>
</dbReference>
<dbReference type="SUPFAM" id="SSF102712">
    <property type="entry name" value="JAB1/MPN domain"/>
    <property type="match status" value="1"/>
</dbReference>
<dbReference type="InterPro" id="IPR000064">
    <property type="entry name" value="NLP_P60_dom"/>
</dbReference>
<keyword evidence="4" id="KW-0378">Hydrolase</keyword>
<keyword evidence="3" id="KW-0479">Metal-binding</keyword>
<dbReference type="PANTHER" id="PTHR34858">
    <property type="entry name" value="CYSO-CYSTEINE PEPTIDASE"/>
    <property type="match status" value="1"/>
</dbReference>
<keyword evidence="2" id="KW-0645">Protease</keyword>
<dbReference type="GO" id="GO:0008235">
    <property type="term" value="F:metalloexopeptidase activity"/>
    <property type="evidence" value="ECO:0007669"/>
    <property type="project" value="TreeGrafter"/>
</dbReference>
<keyword evidence="6" id="KW-0862">Zinc</keyword>
<reference evidence="9" key="1">
    <citation type="journal article" date="2021" name="Proc. Natl. Acad. Sci. U.S.A.">
        <title>A Catalog of Tens of Thousands of Viruses from Human Metagenomes Reveals Hidden Associations with Chronic Diseases.</title>
        <authorList>
            <person name="Tisza M.J."/>
            <person name="Buck C.B."/>
        </authorList>
    </citation>
    <scope>NUCLEOTIDE SEQUENCE</scope>
    <source>
        <strain evidence="9">Ct6HQ3</strain>
    </source>
</reference>
<evidence type="ECO:0000259" key="8">
    <source>
        <dbReference type="PROSITE" id="PS51935"/>
    </source>
</evidence>
<dbReference type="PANTHER" id="PTHR34858:SF1">
    <property type="entry name" value="CYSO-CYSTEINE PEPTIDASE"/>
    <property type="match status" value="1"/>
</dbReference>
<dbReference type="GO" id="GO:0008270">
    <property type="term" value="F:zinc ion binding"/>
    <property type="evidence" value="ECO:0007669"/>
    <property type="project" value="TreeGrafter"/>
</dbReference>
<keyword evidence="7" id="KW-0482">Metalloprotease</keyword>
<keyword evidence="5" id="KW-0788">Thiol protease</keyword>
<evidence type="ECO:0000256" key="1">
    <source>
        <dbReference type="ARBA" id="ARBA00007074"/>
    </source>
</evidence>
<comment type="similarity">
    <text evidence="1">Belongs to the peptidase C40 family.</text>
</comment>
<dbReference type="PROSITE" id="PS51935">
    <property type="entry name" value="NLPC_P60"/>
    <property type="match status" value="1"/>
</dbReference>
<evidence type="ECO:0000256" key="6">
    <source>
        <dbReference type="ARBA" id="ARBA00022833"/>
    </source>
</evidence>
<dbReference type="GO" id="GO:0008234">
    <property type="term" value="F:cysteine-type peptidase activity"/>
    <property type="evidence" value="ECO:0007669"/>
    <property type="project" value="UniProtKB-KW"/>
</dbReference>
<evidence type="ECO:0000256" key="7">
    <source>
        <dbReference type="ARBA" id="ARBA00023049"/>
    </source>
</evidence>
<dbReference type="GO" id="GO:0006508">
    <property type="term" value="P:proteolysis"/>
    <property type="evidence" value="ECO:0007669"/>
    <property type="project" value="UniProtKB-KW"/>
</dbReference>
<evidence type="ECO:0000256" key="5">
    <source>
        <dbReference type="ARBA" id="ARBA00022807"/>
    </source>
</evidence>
<dbReference type="SMART" id="SM00232">
    <property type="entry name" value="JAB_MPN"/>
    <property type="match status" value="1"/>
</dbReference>
<evidence type="ECO:0000256" key="3">
    <source>
        <dbReference type="ARBA" id="ARBA00022723"/>
    </source>
</evidence>
<dbReference type="CDD" id="cd08073">
    <property type="entry name" value="MPN_NLPC_P60"/>
    <property type="match status" value="1"/>
</dbReference>
<dbReference type="InterPro" id="IPR038765">
    <property type="entry name" value="Papain-like_cys_pep_sf"/>
</dbReference>
<dbReference type="EMBL" id="BK016233">
    <property type="protein sequence ID" value="DAG03626.1"/>
    <property type="molecule type" value="Genomic_DNA"/>
</dbReference>
<proteinExistence type="inferred from homology"/>
<name>A0A8S5VA28_9CAUD</name>
<dbReference type="Gene3D" id="3.40.140.10">
    <property type="entry name" value="Cytidine Deaminase, domain 2"/>
    <property type="match status" value="1"/>
</dbReference>